<comment type="subcellular location">
    <subcellularLocation>
        <location evidence="2 14">Nucleus</location>
    </subcellularLocation>
</comment>
<dbReference type="GO" id="GO:0006355">
    <property type="term" value="P:regulation of DNA-templated transcription"/>
    <property type="evidence" value="ECO:0007669"/>
    <property type="project" value="InterPro"/>
</dbReference>
<evidence type="ECO:0000256" key="14">
    <source>
        <dbReference type="RuleBase" id="RU368090"/>
    </source>
</evidence>
<comment type="function">
    <text evidence="1 14">Component of the general transcription and DNA repair factor IIH (TFIIH) core complex, which is involved in general and transcription-coupled nucleotide excision repair (NER) of damaged DNA and, when complexed to TFIIK, in RNA transcription by RNA polymerase II. In NER, TFIIH acts by opening DNA around the lesion to allow the excision of the damaged oligonucleotide and its replacement by a new DNA fragment. In transcription, TFIIH has an essential role in transcription initiation. When the pre-initiation complex (PIC) has been established, TFIIH is required for promoter opening and promoter escape. Phosphorylation of the C-terminal tail (CTD) of the largest subunit of RNA polymerase II by the kinase module TFIIK controls the initiation of transcription.</text>
</comment>
<proteinExistence type="inferred from homology"/>
<evidence type="ECO:0000256" key="10">
    <source>
        <dbReference type="ARBA" id="ARBA00023163"/>
    </source>
</evidence>
<evidence type="ECO:0000256" key="4">
    <source>
        <dbReference type="ARBA" id="ARBA00021280"/>
    </source>
</evidence>
<keyword evidence="7 14" id="KW-0863">Zinc-finger</keyword>
<sequence length="391" mass="41591">MNAVDATNRPEQPDEAEPASLLTIILDTNPRAWAMIADSLPLSKTIANLLVFINAHLAINHANKVAVLASHSERAEWLYPTATTTPDREADDNPNGAQNGDLQMQDRDSAGSGGPVLLPIDDANKYRPFAHVEHTLLRNLTNLLSTTTPNAISSSPATMIASALTKALSYISKQSAALPAATQSTQFNYSDPTSVAGGNDLSNPSANKSSSTSQPLTSRILILSVSGDLATQYIPIMNTIFASQRLSIPIDILKLAGDTVFLQQAADATNGIYMALDTPTAHAGFLQYLMFAYLPDASARAHLITPGEGAGVDFRAACFCHRRIVDVGYVCSVCLSIFCEPLPDGTCLTCGSHLSVGNYGLRPVVVARKKKKKRKEGRVGEESRGSTPAVG</sequence>
<dbReference type="GeneID" id="54471541"/>
<keyword evidence="12 14" id="KW-0539">Nucleus</keyword>
<dbReference type="OrthoDB" id="17307at2759"/>
<evidence type="ECO:0000256" key="3">
    <source>
        <dbReference type="ARBA" id="ARBA00005273"/>
    </source>
</evidence>
<evidence type="ECO:0000256" key="9">
    <source>
        <dbReference type="ARBA" id="ARBA00023015"/>
    </source>
</evidence>
<dbReference type="Pfam" id="PF03850">
    <property type="entry name" value="Tfb4"/>
    <property type="match status" value="1"/>
</dbReference>
<keyword evidence="17" id="KW-1185">Reference proteome</keyword>
<feature type="region of interest" description="Disordered" evidence="15">
    <location>
        <begin position="83"/>
        <end position="116"/>
    </location>
</feature>
<evidence type="ECO:0000256" key="8">
    <source>
        <dbReference type="ARBA" id="ARBA00022833"/>
    </source>
</evidence>
<dbReference type="GO" id="GO:0000439">
    <property type="term" value="C:transcription factor TFIIH core complex"/>
    <property type="evidence" value="ECO:0007669"/>
    <property type="project" value="UniProtKB-UniRule"/>
</dbReference>
<evidence type="ECO:0000256" key="5">
    <source>
        <dbReference type="ARBA" id="ARBA00022723"/>
    </source>
</evidence>
<organism evidence="16 17">
    <name type="scientific">Neohortaea acidophila</name>
    <dbReference type="NCBI Taxonomy" id="245834"/>
    <lineage>
        <taxon>Eukaryota</taxon>
        <taxon>Fungi</taxon>
        <taxon>Dikarya</taxon>
        <taxon>Ascomycota</taxon>
        <taxon>Pezizomycotina</taxon>
        <taxon>Dothideomycetes</taxon>
        <taxon>Dothideomycetidae</taxon>
        <taxon>Mycosphaerellales</taxon>
        <taxon>Teratosphaeriaceae</taxon>
        <taxon>Neohortaea</taxon>
    </lineage>
</organism>
<accession>A0A6A6Q9G2</accession>
<evidence type="ECO:0000256" key="2">
    <source>
        <dbReference type="ARBA" id="ARBA00004123"/>
    </source>
</evidence>
<evidence type="ECO:0000256" key="15">
    <source>
        <dbReference type="SAM" id="MobiDB-lite"/>
    </source>
</evidence>
<keyword evidence="5 14" id="KW-0479">Metal-binding</keyword>
<evidence type="ECO:0000256" key="7">
    <source>
        <dbReference type="ARBA" id="ARBA00022771"/>
    </source>
</evidence>
<dbReference type="InterPro" id="IPR036465">
    <property type="entry name" value="vWFA_dom_sf"/>
</dbReference>
<keyword evidence="6 14" id="KW-0227">DNA damage</keyword>
<dbReference type="Gene3D" id="3.40.50.410">
    <property type="entry name" value="von Willebrand factor, type A domain"/>
    <property type="match status" value="1"/>
</dbReference>
<keyword evidence="10 14" id="KW-0804">Transcription</keyword>
<dbReference type="GO" id="GO:0005675">
    <property type="term" value="C:transcription factor TFIIH holo complex"/>
    <property type="evidence" value="ECO:0007669"/>
    <property type="project" value="UniProtKB-UniRule"/>
</dbReference>
<dbReference type="InterPro" id="IPR004600">
    <property type="entry name" value="TFIIH_Tfb4/GTF2H3"/>
</dbReference>
<keyword evidence="9 14" id="KW-0805">Transcription regulation</keyword>
<feature type="compositionally biased region" description="Low complexity" evidence="15">
    <location>
        <begin position="202"/>
        <end position="213"/>
    </location>
</feature>
<dbReference type="Proteomes" id="UP000799767">
    <property type="component" value="Unassembled WGS sequence"/>
</dbReference>
<evidence type="ECO:0000256" key="11">
    <source>
        <dbReference type="ARBA" id="ARBA00023204"/>
    </source>
</evidence>
<feature type="region of interest" description="Disordered" evidence="15">
    <location>
        <begin position="189"/>
        <end position="213"/>
    </location>
</feature>
<evidence type="ECO:0000256" key="12">
    <source>
        <dbReference type="ARBA" id="ARBA00023242"/>
    </source>
</evidence>
<dbReference type="PANTHER" id="PTHR12831:SF0">
    <property type="entry name" value="GENERAL TRANSCRIPTION FACTOR IIH SUBUNIT 3"/>
    <property type="match status" value="1"/>
</dbReference>
<evidence type="ECO:0000313" key="17">
    <source>
        <dbReference type="Proteomes" id="UP000799767"/>
    </source>
</evidence>
<gene>
    <name evidence="16" type="ORF">BDY17DRAFT_244496</name>
</gene>
<dbReference type="PANTHER" id="PTHR12831">
    <property type="entry name" value="TRANSCRIPTION INITIATION FACTOR IIH TFIIH , POLYPEPTIDE 3-RELATED"/>
    <property type="match status" value="1"/>
</dbReference>
<comment type="subunit">
    <text evidence="14">Component of the 7-subunit TFIIH core complex composed of XPB/SSL2, XPD/RAD3, SSL1, TFB1, TFB2, TFB4 and TFB5, which is active in NER. The core complex associates with the 3-subunit CTD-kinase module TFIIK composed of CCL1, KIN28 and TFB3 to form the 10-subunit holoenzyme (holo-TFIIH) active in transcription.</text>
</comment>
<evidence type="ECO:0000256" key="13">
    <source>
        <dbReference type="ARBA" id="ARBA00033341"/>
    </source>
</evidence>
<dbReference type="AlphaFoldDB" id="A0A6A6Q9G2"/>
<evidence type="ECO:0000256" key="6">
    <source>
        <dbReference type="ARBA" id="ARBA00022763"/>
    </source>
</evidence>
<keyword evidence="11 14" id="KW-0234">DNA repair</keyword>
<feature type="region of interest" description="Disordered" evidence="15">
    <location>
        <begin position="370"/>
        <end position="391"/>
    </location>
</feature>
<protein>
    <recommendedName>
        <fullName evidence="4 14">General transcription and DNA repair factor IIH subunit TFB4</fullName>
        <shortName evidence="14">TFIIH subunit TFB4</shortName>
    </recommendedName>
    <alternativeName>
        <fullName evidence="13 14">RNA polymerase II transcription factor B subunit 4</fullName>
    </alternativeName>
</protein>
<dbReference type="RefSeq" id="XP_033594802.1">
    <property type="nucleotide sequence ID" value="XM_033730539.1"/>
</dbReference>
<evidence type="ECO:0000256" key="1">
    <source>
        <dbReference type="ARBA" id="ARBA00002817"/>
    </source>
</evidence>
<evidence type="ECO:0000313" key="16">
    <source>
        <dbReference type="EMBL" id="KAF2488233.1"/>
    </source>
</evidence>
<dbReference type="GO" id="GO:0006289">
    <property type="term" value="P:nucleotide-excision repair"/>
    <property type="evidence" value="ECO:0007669"/>
    <property type="project" value="UniProtKB-UniRule"/>
</dbReference>
<name>A0A6A6Q9G2_9PEZI</name>
<reference evidence="16" key="1">
    <citation type="journal article" date="2020" name="Stud. Mycol.">
        <title>101 Dothideomycetes genomes: a test case for predicting lifestyles and emergence of pathogens.</title>
        <authorList>
            <person name="Haridas S."/>
            <person name="Albert R."/>
            <person name="Binder M."/>
            <person name="Bloem J."/>
            <person name="Labutti K."/>
            <person name="Salamov A."/>
            <person name="Andreopoulos B."/>
            <person name="Baker S."/>
            <person name="Barry K."/>
            <person name="Bills G."/>
            <person name="Bluhm B."/>
            <person name="Cannon C."/>
            <person name="Castanera R."/>
            <person name="Culley D."/>
            <person name="Daum C."/>
            <person name="Ezra D."/>
            <person name="Gonzalez J."/>
            <person name="Henrissat B."/>
            <person name="Kuo A."/>
            <person name="Liang C."/>
            <person name="Lipzen A."/>
            <person name="Lutzoni F."/>
            <person name="Magnuson J."/>
            <person name="Mondo S."/>
            <person name="Nolan M."/>
            <person name="Ohm R."/>
            <person name="Pangilinan J."/>
            <person name="Park H.-J."/>
            <person name="Ramirez L."/>
            <person name="Alfaro M."/>
            <person name="Sun H."/>
            <person name="Tritt A."/>
            <person name="Yoshinaga Y."/>
            <person name="Zwiers L.-H."/>
            <person name="Turgeon B."/>
            <person name="Goodwin S."/>
            <person name="Spatafora J."/>
            <person name="Crous P."/>
            <person name="Grigoriev I."/>
        </authorList>
    </citation>
    <scope>NUCLEOTIDE SEQUENCE</scope>
    <source>
        <strain evidence="16">CBS 113389</strain>
    </source>
</reference>
<comment type="similarity">
    <text evidence="3 14">Belongs to the TFB4 family.</text>
</comment>
<dbReference type="GO" id="GO:0008270">
    <property type="term" value="F:zinc ion binding"/>
    <property type="evidence" value="ECO:0007669"/>
    <property type="project" value="UniProtKB-KW"/>
</dbReference>
<keyword evidence="8 14" id="KW-0862">Zinc</keyword>
<dbReference type="EMBL" id="MU001631">
    <property type="protein sequence ID" value="KAF2488233.1"/>
    <property type="molecule type" value="Genomic_DNA"/>
</dbReference>